<evidence type="ECO:0000256" key="3">
    <source>
        <dbReference type="ARBA" id="ARBA00022475"/>
    </source>
</evidence>
<feature type="transmembrane region" description="Helical" evidence="7">
    <location>
        <begin position="98"/>
        <end position="118"/>
    </location>
</feature>
<evidence type="ECO:0000256" key="7">
    <source>
        <dbReference type="SAM" id="Phobius"/>
    </source>
</evidence>
<dbReference type="PANTHER" id="PTHR43823">
    <property type="entry name" value="SPORULATION PROTEIN YKVU"/>
    <property type="match status" value="1"/>
</dbReference>
<accession>A0A9D1TWS1</accession>
<evidence type="ECO:0000256" key="1">
    <source>
        <dbReference type="ARBA" id="ARBA00004651"/>
    </source>
</evidence>
<feature type="transmembrane region" description="Helical" evidence="7">
    <location>
        <begin position="387"/>
        <end position="408"/>
    </location>
</feature>
<feature type="transmembrane region" description="Helical" evidence="7">
    <location>
        <begin position="362"/>
        <end position="380"/>
    </location>
</feature>
<feature type="transmembrane region" description="Helical" evidence="7">
    <location>
        <begin position="273"/>
        <end position="295"/>
    </location>
</feature>
<feature type="transmembrane region" description="Helical" evidence="7">
    <location>
        <begin position="414"/>
        <end position="437"/>
    </location>
</feature>
<dbReference type="Pfam" id="PF01554">
    <property type="entry name" value="MatE"/>
    <property type="match status" value="2"/>
</dbReference>
<evidence type="ECO:0000256" key="6">
    <source>
        <dbReference type="ARBA" id="ARBA00023136"/>
    </source>
</evidence>
<organism evidence="8 9">
    <name type="scientific">Candidatus Faecalibacterium intestinigallinarum</name>
    <dbReference type="NCBI Taxonomy" id="2838581"/>
    <lineage>
        <taxon>Bacteria</taxon>
        <taxon>Bacillati</taxon>
        <taxon>Bacillota</taxon>
        <taxon>Clostridia</taxon>
        <taxon>Eubacteriales</taxon>
        <taxon>Oscillospiraceae</taxon>
        <taxon>Faecalibacterium</taxon>
    </lineage>
</organism>
<feature type="transmembrane region" description="Helical" evidence="7">
    <location>
        <begin position="237"/>
        <end position="261"/>
    </location>
</feature>
<feature type="transmembrane region" description="Helical" evidence="7">
    <location>
        <begin position="316"/>
        <end position="342"/>
    </location>
</feature>
<evidence type="ECO:0000256" key="4">
    <source>
        <dbReference type="ARBA" id="ARBA00022692"/>
    </source>
</evidence>
<dbReference type="AlphaFoldDB" id="A0A9D1TWS1"/>
<dbReference type="InterPro" id="IPR048279">
    <property type="entry name" value="MdtK-like"/>
</dbReference>
<dbReference type="PANTHER" id="PTHR43823:SF3">
    <property type="entry name" value="MULTIDRUG EXPORT PROTEIN MEPA"/>
    <property type="match status" value="1"/>
</dbReference>
<comment type="subcellular location">
    <subcellularLocation>
        <location evidence="1">Cell membrane</location>
        <topology evidence="1">Multi-pass membrane protein</topology>
    </subcellularLocation>
</comment>
<name>A0A9D1TWS1_9FIRM</name>
<feature type="transmembrane region" description="Helical" evidence="7">
    <location>
        <begin position="193"/>
        <end position="217"/>
    </location>
</feature>
<dbReference type="NCBIfam" id="TIGR00797">
    <property type="entry name" value="matE"/>
    <property type="match status" value="1"/>
</dbReference>
<keyword evidence="4 7" id="KW-0812">Transmembrane</keyword>
<evidence type="ECO:0000313" key="8">
    <source>
        <dbReference type="EMBL" id="HIW08990.1"/>
    </source>
</evidence>
<reference evidence="8" key="2">
    <citation type="submission" date="2021-04" db="EMBL/GenBank/DDBJ databases">
        <authorList>
            <person name="Gilroy R."/>
        </authorList>
    </citation>
    <scope>NUCLEOTIDE SEQUENCE</scope>
    <source>
        <strain evidence="8">ChiHcolR34-3080</strain>
    </source>
</reference>
<feature type="transmembrane region" description="Helical" evidence="7">
    <location>
        <begin position="170"/>
        <end position="187"/>
    </location>
</feature>
<evidence type="ECO:0000256" key="5">
    <source>
        <dbReference type="ARBA" id="ARBA00022989"/>
    </source>
</evidence>
<protein>
    <submittedName>
        <fullName evidence="8">MATE family efflux transporter</fullName>
    </submittedName>
</protein>
<dbReference type="Proteomes" id="UP000823933">
    <property type="component" value="Unassembled WGS sequence"/>
</dbReference>
<keyword evidence="5 7" id="KW-1133">Transmembrane helix</keyword>
<feature type="transmembrane region" description="Helical" evidence="7">
    <location>
        <begin position="138"/>
        <end position="158"/>
    </location>
</feature>
<dbReference type="PIRSF" id="PIRSF006603">
    <property type="entry name" value="DinF"/>
    <property type="match status" value="1"/>
</dbReference>
<dbReference type="GO" id="GO:0042910">
    <property type="term" value="F:xenobiotic transmembrane transporter activity"/>
    <property type="evidence" value="ECO:0007669"/>
    <property type="project" value="InterPro"/>
</dbReference>
<gene>
    <name evidence="8" type="ORF">H9890_06275</name>
</gene>
<reference evidence="8" key="1">
    <citation type="journal article" date="2021" name="PeerJ">
        <title>Extensive microbial diversity within the chicken gut microbiome revealed by metagenomics and culture.</title>
        <authorList>
            <person name="Gilroy R."/>
            <person name="Ravi A."/>
            <person name="Getino M."/>
            <person name="Pursley I."/>
            <person name="Horton D.L."/>
            <person name="Alikhan N.F."/>
            <person name="Baker D."/>
            <person name="Gharbi K."/>
            <person name="Hall N."/>
            <person name="Watson M."/>
            <person name="Adriaenssens E.M."/>
            <person name="Foster-Nyarko E."/>
            <person name="Jarju S."/>
            <person name="Secka A."/>
            <person name="Antonio M."/>
            <person name="Oren A."/>
            <person name="Chaudhuri R.R."/>
            <person name="La Ragione R."/>
            <person name="Hildebrand F."/>
            <person name="Pallen M.J."/>
        </authorList>
    </citation>
    <scope>NUCLEOTIDE SEQUENCE</scope>
    <source>
        <strain evidence="8">ChiHcolR34-3080</strain>
    </source>
</reference>
<sequence length="445" mass="47111">MEQNEQTVFSDTHVPRAYFKLAVPLVCSMVVTLIYNLADTYFVAQTGDTNIVAGVSLGMPVFTLLMALGNVFGQGGSSLISRLLGQQDTQGVRRVSSFCFYGILLSGVLIAAVMLAARTPLVWLLGASDETFAHASDYYFWLAAGAPVIMLSFIHSNLLRAEGMSRESMAGTILGAVVNIVLDPIFISTLGMGAAGAAIATVIGYFCADLFYGAAVVRKSRVLSLDIRLMAIPARHLGQIMGIGIPAAVVNVMQSAAAVLMNQFLLPYGNDKIAAMGIVLKVSMIALLLLTGFAFGGQPLFGYYYGAGDKKRFAALLRFCLGFISAAALALTAGICLAAPALMRLFMDNDSIVRDGVVMLRWQVVTMVFVGVVLLLSILFQSTGKAAASFVLSVSRQGVVFALALVAARALAGYTGILAAQAIADALTALLAAGLFYTQLYRELK</sequence>
<keyword evidence="6 7" id="KW-0472">Membrane</keyword>
<feature type="transmembrane region" description="Helical" evidence="7">
    <location>
        <begin position="50"/>
        <end position="72"/>
    </location>
</feature>
<feature type="transmembrane region" description="Helical" evidence="7">
    <location>
        <begin position="21"/>
        <end position="38"/>
    </location>
</feature>
<evidence type="ECO:0000256" key="2">
    <source>
        <dbReference type="ARBA" id="ARBA00022448"/>
    </source>
</evidence>
<dbReference type="GO" id="GO:0015297">
    <property type="term" value="F:antiporter activity"/>
    <property type="evidence" value="ECO:0007669"/>
    <property type="project" value="InterPro"/>
</dbReference>
<evidence type="ECO:0000313" key="9">
    <source>
        <dbReference type="Proteomes" id="UP000823933"/>
    </source>
</evidence>
<dbReference type="InterPro" id="IPR051327">
    <property type="entry name" value="MATE_MepA_subfamily"/>
</dbReference>
<keyword evidence="3" id="KW-1003">Cell membrane</keyword>
<dbReference type="InterPro" id="IPR002528">
    <property type="entry name" value="MATE_fam"/>
</dbReference>
<comment type="caution">
    <text evidence="8">The sequence shown here is derived from an EMBL/GenBank/DDBJ whole genome shotgun (WGS) entry which is preliminary data.</text>
</comment>
<proteinExistence type="predicted"/>
<keyword evidence="2" id="KW-0813">Transport</keyword>
<dbReference type="EMBL" id="DXHQ01000075">
    <property type="protein sequence ID" value="HIW08990.1"/>
    <property type="molecule type" value="Genomic_DNA"/>
</dbReference>
<dbReference type="GO" id="GO:0005886">
    <property type="term" value="C:plasma membrane"/>
    <property type="evidence" value="ECO:0007669"/>
    <property type="project" value="UniProtKB-SubCell"/>
</dbReference>